<dbReference type="Proteomes" id="UP001221142">
    <property type="component" value="Unassembled WGS sequence"/>
</dbReference>
<sequence length="344" mass="38898">MASSLRLERSQEMSYPRLPPELIRSVIEDVSEANIKDLLACALVSRDWLAFARAIPDFCIWSEKEAMAFIELIQAPNATFPPALRCMTISKRDRPAPYIQLIPMLSSFSSLRSLTLANLDLTEVPLPPTLTKLVLNYCHFANHAAFIRSISRLADLQHLNLWSMTWATPPGTENQSTSHTTDVPSLTLYHDELQKSYQYSLWPLRPRKFILESEHYTVKQLPVLSRYLVSLGTHLQELHLRHTRRSIGQLDYTANSDLQHLVIHEALYVISKTLYASRSLQSLIAKIIPYFQLRTLTLHVKPGVQPSKSTVDPWTAASMTTLLSHAAGETGAIANRHVETFCAV</sequence>
<dbReference type="SUPFAM" id="SSF52047">
    <property type="entry name" value="RNI-like"/>
    <property type="match status" value="1"/>
</dbReference>
<comment type="caution">
    <text evidence="1">The sequence shown here is derived from an EMBL/GenBank/DDBJ whole genome shotgun (WGS) entry which is preliminary data.</text>
</comment>
<dbReference type="AlphaFoldDB" id="A0AAD7FLL7"/>
<reference evidence="1" key="1">
    <citation type="submission" date="2023-03" db="EMBL/GenBank/DDBJ databases">
        <title>Massive genome expansion in bonnet fungi (Mycena s.s.) driven by repeated elements and novel gene families across ecological guilds.</title>
        <authorList>
            <consortium name="Lawrence Berkeley National Laboratory"/>
            <person name="Harder C.B."/>
            <person name="Miyauchi S."/>
            <person name="Viragh M."/>
            <person name="Kuo A."/>
            <person name="Thoen E."/>
            <person name="Andreopoulos B."/>
            <person name="Lu D."/>
            <person name="Skrede I."/>
            <person name="Drula E."/>
            <person name="Henrissat B."/>
            <person name="Morin E."/>
            <person name="Kohler A."/>
            <person name="Barry K."/>
            <person name="LaButti K."/>
            <person name="Morin E."/>
            <person name="Salamov A."/>
            <person name="Lipzen A."/>
            <person name="Mereny Z."/>
            <person name="Hegedus B."/>
            <person name="Baldrian P."/>
            <person name="Stursova M."/>
            <person name="Weitz H."/>
            <person name="Taylor A."/>
            <person name="Grigoriev I.V."/>
            <person name="Nagy L.G."/>
            <person name="Martin F."/>
            <person name="Kauserud H."/>
        </authorList>
    </citation>
    <scope>NUCLEOTIDE SEQUENCE</scope>
    <source>
        <strain evidence="1">9284</strain>
    </source>
</reference>
<keyword evidence="2" id="KW-1185">Reference proteome</keyword>
<dbReference type="EMBL" id="JARKIF010000012">
    <property type="protein sequence ID" value="KAJ7625934.1"/>
    <property type="molecule type" value="Genomic_DNA"/>
</dbReference>
<name>A0AAD7FLL7_9AGAR</name>
<dbReference type="InterPro" id="IPR032675">
    <property type="entry name" value="LRR_dom_sf"/>
</dbReference>
<evidence type="ECO:0000313" key="1">
    <source>
        <dbReference type="EMBL" id="KAJ7625934.1"/>
    </source>
</evidence>
<gene>
    <name evidence="1" type="ORF">FB45DRAFT_73661</name>
</gene>
<dbReference type="Gene3D" id="3.80.10.10">
    <property type="entry name" value="Ribonuclease Inhibitor"/>
    <property type="match status" value="1"/>
</dbReference>
<evidence type="ECO:0000313" key="2">
    <source>
        <dbReference type="Proteomes" id="UP001221142"/>
    </source>
</evidence>
<organism evidence="1 2">
    <name type="scientific">Roridomyces roridus</name>
    <dbReference type="NCBI Taxonomy" id="1738132"/>
    <lineage>
        <taxon>Eukaryota</taxon>
        <taxon>Fungi</taxon>
        <taxon>Dikarya</taxon>
        <taxon>Basidiomycota</taxon>
        <taxon>Agaricomycotina</taxon>
        <taxon>Agaricomycetes</taxon>
        <taxon>Agaricomycetidae</taxon>
        <taxon>Agaricales</taxon>
        <taxon>Marasmiineae</taxon>
        <taxon>Mycenaceae</taxon>
        <taxon>Roridomyces</taxon>
    </lineage>
</organism>
<proteinExistence type="predicted"/>
<evidence type="ECO:0008006" key="3">
    <source>
        <dbReference type="Google" id="ProtNLM"/>
    </source>
</evidence>
<accession>A0AAD7FLL7</accession>
<protein>
    <recommendedName>
        <fullName evidence="3">F-box domain-containing protein</fullName>
    </recommendedName>
</protein>